<evidence type="ECO:0000313" key="5">
    <source>
        <dbReference type="Proteomes" id="UP000184536"/>
    </source>
</evidence>
<dbReference type="PRINTS" id="PR01438">
    <property type="entry name" value="UNVRSLSTRESS"/>
</dbReference>
<dbReference type="EMBL" id="FQZV01000012">
    <property type="protein sequence ID" value="SHJ02128.1"/>
    <property type="molecule type" value="Genomic_DNA"/>
</dbReference>
<evidence type="ECO:0000256" key="2">
    <source>
        <dbReference type="PIRNR" id="PIRNR006276"/>
    </source>
</evidence>
<comment type="similarity">
    <text evidence="1 2">Belongs to the universal stress protein A family.</text>
</comment>
<dbReference type="RefSeq" id="WP_110940370.1">
    <property type="nucleotide sequence ID" value="NZ_FQZV01000012.1"/>
</dbReference>
<keyword evidence="2" id="KW-0963">Cytoplasm</keyword>
<name>A0A1M6FWN1_9FIRM</name>
<dbReference type="OrthoDB" id="9794782at2"/>
<dbReference type="InterPro" id="IPR006016">
    <property type="entry name" value="UspA"/>
</dbReference>
<evidence type="ECO:0000313" key="4">
    <source>
        <dbReference type="EMBL" id="SHJ02128.1"/>
    </source>
</evidence>
<dbReference type="STRING" id="1121919.SAMN02745975_01119"/>
<accession>A0A1M6FWN1</accession>
<dbReference type="SUPFAM" id="SSF52402">
    <property type="entry name" value="Adenine nucleotide alpha hydrolases-like"/>
    <property type="match status" value="1"/>
</dbReference>
<sequence length="141" mass="15704">MKKILIAIDGSEHSQKALEEGRKLAEAFCSEVILLNVVNDFKHNYFHESVYLYEQTRESFEQHGKSVIEKAGVAFEGFCGTLHTEIKIGDPAEQIINAIEEMDPDLIVMGSKGLTGIKKVVIGSVSDKVLHHTNKPILIVR</sequence>
<gene>
    <name evidence="4" type="ORF">SAMN02745975_01119</name>
</gene>
<reference evidence="5" key="1">
    <citation type="submission" date="2016-11" db="EMBL/GenBank/DDBJ databases">
        <authorList>
            <person name="Varghese N."/>
            <person name="Submissions S."/>
        </authorList>
    </citation>
    <scope>NUCLEOTIDE SEQUENCE [LARGE SCALE GENOMIC DNA]</scope>
    <source>
        <strain evidence="5">DSM 17957</strain>
    </source>
</reference>
<dbReference type="Pfam" id="PF00582">
    <property type="entry name" value="Usp"/>
    <property type="match status" value="1"/>
</dbReference>
<protein>
    <recommendedName>
        <fullName evidence="2">Universal stress protein</fullName>
    </recommendedName>
</protein>
<dbReference type="Proteomes" id="UP000184536">
    <property type="component" value="Unassembled WGS sequence"/>
</dbReference>
<keyword evidence="5" id="KW-1185">Reference proteome</keyword>
<dbReference type="PIRSF" id="PIRSF006276">
    <property type="entry name" value="UspA"/>
    <property type="match status" value="1"/>
</dbReference>
<organism evidence="4 5">
    <name type="scientific">Geosporobacter subterraneus DSM 17957</name>
    <dbReference type="NCBI Taxonomy" id="1121919"/>
    <lineage>
        <taxon>Bacteria</taxon>
        <taxon>Bacillati</taxon>
        <taxon>Bacillota</taxon>
        <taxon>Clostridia</taxon>
        <taxon>Peptostreptococcales</taxon>
        <taxon>Thermotaleaceae</taxon>
        <taxon>Geosporobacter</taxon>
    </lineage>
</organism>
<evidence type="ECO:0000259" key="3">
    <source>
        <dbReference type="Pfam" id="PF00582"/>
    </source>
</evidence>
<proteinExistence type="inferred from homology"/>
<dbReference type="Gene3D" id="3.40.50.620">
    <property type="entry name" value="HUPs"/>
    <property type="match status" value="1"/>
</dbReference>
<dbReference type="CDD" id="cd00293">
    <property type="entry name" value="USP-like"/>
    <property type="match status" value="1"/>
</dbReference>
<dbReference type="InterPro" id="IPR006015">
    <property type="entry name" value="Universal_stress_UspA"/>
</dbReference>
<dbReference type="AlphaFoldDB" id="A0A1M6FWN1"/>
<comment type="subcellular location">
    <subcellularLocation>
        <location evidence="2">Cytoplasm</location>
    </subcellularLocation>
</comment>
<evidence type="ECO:0000256" key="1">
    <source>
        <dbReference type="ARBA" id="ARBA00008791"/>
    </source>
</evidence>
<dbReference type="PANTHER" id="PTHR46268">
    <property type="entry name" value="STRESS RESPONSE PROTEIN NHAX"/>
    <property type="match status" value="1"/>
</dbReference>
<feature type="domain" description="UspA" evidence="3">
    <location>
        <begin position="1"/>
        <end position="141"/>
    </location>
</feature>
<dbReference type="InterPro" id="IPR014729">
    <property type="entry name" value="Rossmann-like_a/b/a_fold"/>
</dbReference>
<dbReference type="GO" id="GO:0005737">
    <property type="term" value="C:cytoplasm"/>
    <property type="evidence" value="ECO:0007669"/>
    <property type="project" value="UniProtKB-SubCell"/>
</dbReference>
<dbReference type="PANTHER" id="PTHR46268:SF6">
    <property type="entry name" value="UNIVERSAL STRESS PROTEIN UP12"/>
    <property type="match status" value="1"/>
</dbReference>